<gene>
    <name evidence="2" type="ORF">ESCO_000212</name>
</gene>
<evidence type="ECO:0000259" key="1">
    <source>
        <dbReference type="Pfam" id="PF21762"/>
    </source>
</evidence>
<dbReference type="Proteomes" id="UP000053831">
    <property type="component" value="Unassembled WGS sequence"/>
</dbReference>
<evidence type="ECO:0000313" key="2">
    <source>
        <dbReference type="EMBL" id="KOS19436.1"/>
    </source>
</evidence>
<evidence type="ECO:0000313" key="3">
    <source>
        <dbReference type="Proteomes" id="UP000053831"/>
    </source>
</evidence>
<dbReference type="PANTHER" id="PTHR28083">
    <property type="entry name" value="GOOD FOR FULL DBP5 ACTIVITY PROTEIN 2"/>
    <property type="match status" value="1"/>
</dbReference>
<dbReference type="InterPro" id="IPR048519">
    <property type="entry name" value="Gfd2/YDR514C-like_C"/>
</dbReference>
<dbReference type="Pfam" id="PF21762">
    <property type="entry name" value="DEDDh_C"/>
    <property type="match status" value="1"/>
</dbReference>
<reference evidence="2 3" key="1">
    <citation type="submission" date="2015-07" db="EMBL/GenBank/DDBJ databases">
        <title>The genome of the fungus Escovopsis weberi, a specialized disease agent of ant agriculture.</title>
        <authorList>
            <person name="de Man T.J."/>
            <person name="Stajich J.E."/>
            <person name="Kubicek C.P."/>
            <person name="Chenthamara K."/>
            <person name="Atanasova L."/>
            <person name="Druzhinina I.S."/>
            <person name="Birnbaum S."/>
            <person name="Barribeau S.M."/>
            <person name="Teiling C."/>
            <person name="Suen G."/>
            <person name="Currie C."/>
            <person name="Gerardo N.M."/>
        </authorList>
    </citation>
    <scope>NUCLEOTIDE SEQUENCE [LARGE SCALE GENOMIC DNA]</scope>
</reference>
<dbReference type="InterPro" id="IPR036397">
    <property type="entry name" value="RNaseH_sf"/>
</dbReference>
<proteinExistence type="predicted"/>
<dbReference type="SUPFAM" id="SSF53098">
    <property type="entry name" value="Ribonuclease H-like"/>
    <property type="match status" value="1"/>
</dbReference>
<comment type="caution">
    <text evidence="2">The sequence shown here is derived from an EMBL/GenBank/DDBJ whole genome shotgun (WGS) entry which is preliminary data.</text>
</comment>
<feature type="domain" description="Gfd2/YDR514C-like C-terminal" evidence="1">
    <location>
        <begin position="51"/>
        <end position="133"/>
    </location>
</feature>
<dbReference type="STRING" id="150374.A0A0M8MU53"/>
<dbReference type="OrthoDB" id="5953249at2759"/>
<name>A0A0M8MU53_ESCWE</name>
<dbReference type="EMBL" id="LGSR01000020">
    <property type="protein sequence ID" value="KOS19436.1"/>
    <property type="molecule type" value="Genomic_DNA"/>
</dbReference>
<organism evidence="2 3">
    <name type="scientific">Escovopsis weberi</name>
    <dbReference type="NCBI Taxonomy" id="150374"/>
    <lineage>
        <taxon>Eukaryota</taxon>
        <taxon>Fungi</taxon>
        <taxon>Dikarya</taxon>
        <taxon>Ascomycota</taxon>
        <taxon>Pezizomycotina</taxon>
        <taxon>Sordariomycetes</taxon>
        <taxon>Hypocreomycetidae</taxon>
        <taxon>Hypocreales</taxon>
        <taxon>Hypocreaceae</taxon>
        <taxon>Escovopsis</taxon>
    </lineage>
</organism>
<keyword evidence="3" id="KW-1185">Reference proteome</keyword>
<dbReference type="GO" id="GO:0003676">
    <property type="term" value="F:nucleic acid binding"/>
    <property type="evidence" value="ECO:0007669"/>
    <property type="project" value="InterPro"/>
</dbReference>
<protein>
    <recommendedName>
        <fullName evidence="1">Gfd2/YDR514C-like C-terminal domain-containing protein</fullName>
    </recommendedName>
</protein>
<dbReference type="GO" id="GO:0005634">
    <property type="term" value="C:nucleus"/>
    <property type="evidence" value="ECO:0007669"/>
    <property type="project" value="TreeGrafter"/>
</dbReference>
<accession>A0A0M8MU53</accession>
<dbReference type="InterPro" id="IPR040151">
    <property type="entry name" value="Gfd2/YDR514C-like"/>
</dbReference>
<dbReference type="Gene3D" id="3.30.420.10">
    <property type="entry name" value="Ribonuclease H-like superfamily/Ribonuclease H"/>
    <property type="match status" value="1"/>
</dbReference>
<dbReference type="PANTHER" id="PTHR28083:SF1">
    <property type="entry name" value="GOOD FOR FULL DBP5 ACTIVITY PROTEIN 2"/>
    <property type="match status" value="1"/>
</dbReference>
<dbReference type="AlphaFoldDB" id="A0A0M8MU53"/>
<sequence>MLDQVQQYLHLRGNFKLDVVFVCMDVEALEVPPRNHRFVQGCPDKFDFGQGRKLVFVGHDVANDIQLLKQVGFDVLNMEGLQGQCDTKDMHQAWKGLDSGRSLESILQELHIDYENLHNAGNDAAHTLQALIGIAVQDLRDQGRA</sequence>
<dbReference type="InterPro" id="IPR012337">
    <property type="entry name" value="RNaseH-like_sf"/>
</dbReference>